<feature type="transmembrane region" description="Helical" evidence="5">
    <location>
        <begin position="36"/>
        <end position="53"/>
    </location>
</feature>
<name>A0A9L0IPF9_EQUAS</name>
<feature type="domain" description="ABC-2 type transporter transmembrane" evidence="6">
    <location>
        <begin position="35"/>
        <end position="261"/>
    </location>
</feature>
<gene>
    <name evidence="7" type="primary">ABCA5</name>
</gene>
<dbReference type="GeneTree" id="ENSGT00940000158172"/>
<evidence type="ECO:0000313" key="8">
    <source>
        <dbReference type="Proteomes" id="UP000694387"/>
    </source>
</evidence>
<dbReference type="PANTHER" id="PTHR19229:SF100">
    <property type="entry name" value="CHOLESTEROL TRANSPORTER ABCA5"/>
    <property type="match status" value="1"/>
</dbReference>
<evidence type="ECO:0000259" key="6">
    <source>
        <dbReference type="Pfam" id="PF12698"/>
    </source>
</evidence>
<keyword evidence="2 5" id="KW-0812">Transmembrane</keyword>
<reference evidence="7" key="2">
    <citation type="submission" date="2025-08" db="UniProtKB">
        <authorList>
            <consortium name="Ensembl"/>
        </authorList>
    </citation>
    <scope>IDENTIFICATION</scope>
</reference>
<dbReference type="GO" id="GO:0140359">
    <property type="term" value="F:ABC-type transporter activity"/>
    <property type="evidence" value="ECO:0007669"/>
    <property type="project" value="InterPro"/>
</dbReference>
<dbReference type="Proteomes" id="UP000694387">
    <property type="component" value="Chromosome 13"/>
</dbReference>
<comment type="subcellular location">
    <subcellularLocation>
        <location evidence="1">Membrane</location>
        <topology evidence="1">Multi-pass membrane protein</topology>
    </subcellularLocation>
</comment>
<keyword evidence="4 5" id="KW-0472">Membrane</keyword>
<reference evidence="7 8" key="1">
    <citation type="journal article" date="2020" name="Nat. Commun.">
        <title>Donkey genomes provide new insights into domestication and selection for coat color.</title>
        <authorList>
            <person name="Wang"/>
            <person name="C."/>
            <person name="Li"/>
            <person name="H."/>
            <person name="Guo"/>
            <person name="Y."/>
            <person name="Huang"/>
            <person name="J."/>
            <person name="Sun"/>
            <person name="Y."/>
            <person name="Min"/>
            <person name="J."/>
            <person name="Wang"/>
            <person name="J."/>
            <person name="Fang"/>
            <person name="X."/>
            <person name="Zhao"/>
            <person name="Z."/>
            <person name="Wang"/>
            <person name="S."/>
            <person name="Zhang"/>
            <person name="Y."/>
            <person name="Liu"/>
            <person name="Q."/>
            <person name="Jiang"/>
            <person name="Q."/>
            <person name="Wang"/>
            <person name="X."/>
            <person name="Guo"/>
            <person name="Y."/>
            <person name="Yang"/>
            <person name="C."/>
            <person name="Wang"/>
            <person name="Y."/>
            <person name="Tian"/>
            <person name="F."/>
            <person name="Zhuang"/>
            <person name="G."/>
            <person name="Fan"/>
            <person name="Y."/>
            <person name="Gao"/>
            <person name="Q."/>
            <person name="Li"/>
            <person name="Y."/>
            <person name="Ju"/>
            <person name="Z."/>
            <person name="Li"/>
            <person name="J."/>
            <person name="Li"/>
            <person name="R."/>
            <person name="Hou"/>
            <person name="M."/>
            <person name="Yang"/>
            <person name="G."/>
            <person name="Liu"/>
            <person name="G."/>
            <person name="Liu"/>
            <person name="W."/>
            <person name="Guo"/>
            <person name="J."/>
            <person name="Pan"/>
            <person name="S."/>
            <person name="Fan"/>
            <person name="G."/>
            <person name="Zhang"/>
            <person name="W."/>
            <person name="Zhang"/>
            <person name="R."/>
            <person name="Yu"/>
            <person name="J."/>
            <person name="Zhang"/>
            <person name="X."/>
            <person name="Yin"/>
            <person name="Q."/>
            <person name="Ji"/>
            <person name="C."/>
            <person name="Jin"/>
            <person name="Y."/>
            <person name="Yue"/>
            <person name="G."/>
            <person name="Liu"/>
            <person name="M."/>
            <person name="Xu"/>
            <person name="J."/>
            <person name="Liu"/>
            <person name="S."/>
            <person name="Jordana"/>
            <person name="J."/>
            <person name="Noce"/>
            <person name="A."/>
            <person name="Amills"/>
            <person name="M."/>
            <person name="Wu"/>
            <person name="D.D."/>
            <person name="Li"/>
            <person name="S."/>
            <person name="Zhou"/>
            <person name="X. and Zhong"/>
            <person name="J."/>
        </authorList>
    </citation>
    <scope>NUCLEOTIDE SEQUENCE [LARGE SCALE GENOMIC DNA]</scope>
</reference>
<evidence type="ECO:0000256" key="4">
    <source>
        <dbReference type="ARBA" id="ARBA00023136"/>
    </source>
</evidence>
<dbReference type="Ensembl" id="ENSEAST00005057870.1">
    <property type="protein sequence ID" value="ENSEASP00005039661.1"/>
    <property type="gene ID" value="ENSEASG00005018662.2"/>
</dbReference>
<dbReference type="GO" id="GO:0005319">
    <property type="term" value="F:lipid transporter activity"/>
    <property type="evidence" value="ECO:0007669"/>
    <property type="project" value="TreeGrafter"/>
</dbReference>
<sequence>MATAIREVGVWRQTRTLLLKNYLIKCRTKKSSVQEILFPLFFLFWLILISMMHPNKKYEEVPDIELNPLDKSILSNLILGYTPVTNITRNIMQTVSTDHLPDVIITEEYTNEKELVASSLSKSSNFVGVVFKDFMSYELRFFPDTIPVSSIYMDSRAGCSKSCEAAQYWSSGFTVLQASIDAAIIQLKTNVSLWKELESTKAVIMGETAVVEIDTFPRGVILIYLVIAFSPFGYFLAIHIVAEKEKKLKEFLKIMGLHDTAFCACLCLGILRRVNKLQQLISLF</sequence>
<evidence type="ECO:0000256" key="1">
    <source>
        <dbReference type="ARBA" id="ARBA00004141"/>
    </source>
</evidence>
<proteinExistence type="predicted"/>
<evidence type="ECO:0000256" key="2">
    <source>
        <dbReference type="ARBA" id="ARBA00022692"/>
    </source>
</evidence>
<protein>
    <submittedName>
        <fullName evidence="7">ATP binding cassette subfamily A member 5</fullName>
    </submittedName>
</protein>
<dbReference type="AlphaFoldDB" id="A0A9L0IPF9"/>
<dbReference type="Pfam" id="PF12698">
    <property type="entry name" value="ABC2_membrane_3"/>
    <property type="match status" value="1"/>
</dbReference>
<dbReference type="InterPro" id="IPR013525">
    <property type="entry name" value="ABC2_TM"/>
</dbReference>
<dbReference type="PANTHER" id="PTHR19229">
    <property type="entry name" value="ATP-BINDING CASSETTE TRANSPORTER SUBFAMILY A ABCA"/>
    <property type="match status" value="1"/>
</dbReference>
<dbReference type="InterPro" id="IPR026082">
    <property type="entry name" value="ABCA"/>
</dbReference>
<evidence type="ECO:0000256" key="3">
    <source>
        <dbReference type="ARBA" id="ARBA00022989"/>
    </source>
</evidence>
<dbReference type="GO" id="GO:0005770">
    <property type="term" value="C:late endosome"/>
    <property type="evidence" value="ECO:0007669"/>
    <property type="project" value="TreeGrafter"/>
</dbReference>
<accession>A0A9L0IPF9</accession>
<organism evidence="7 8">
    <name type="scientific">Equus asinus</name>
    <name type="common">Donkey</name>
    <name type="synonym">Equus africanus asinus</name>
    <dbReference type="NCBI Taxonomy" id="9793"/>
    <lineage>
        <taxon>Eukaryota</taxon>
        <taxon>Metazoa</taxon>
        <taxon>Chordata</taxon>
        <taxon>Craniata</taxon>
        <taxon>Vertebrata</taxon>
        <taxon>Euteleostomi</taxon>
        <taxon>Mammalia</taxon>
        <taxon>Eutheria</taxon>
        <taxon>Laurasiatheria</taxon>
        <taxon>Perissodactyla</taxon>
        <taxon>Equidae</taxon>
        <taxon>Equus</taxon>
    </lineage>
</organism>
<evidence type="ECO:0000313" key="7">
    <source>
        <dbReference type="Ensembl" id="ENSEASP00005039661.1"/>
    </source>
</evidence>
<evidence type="ECO:0000256" key="5">
    <source>
        <dbReference type="SAM" id="Phobius"/>
    </source>
</evidence>
<dbReference type="GO" id="GO:0016020">
    <property type="term" value="C:membrane"/>
    <property type="evidence" value="ECO:0007669"/>
    <property type="project" value="UniProtKB-SubCell"/>
</dbReference>
<feature type="transmembrane region" description="Helical" evidence="5">
    <location>
        <begin position="221"/>
        <end position="242"/>
    </location>
</feature>
<keyword evidence="8" id="KW-1185">Reference proteome</keyword>
<keyword evidence="3 5" id="KW-1133">Transmembrane helix</keyword>
<reference evidence="7" key="3">
    <citation type="submission" date="2025-09" db="UniProtKB">
        <authorList>
            <consortium name="Ensembl"/>
        </authorList>
    </citation>
    <scope>IDENTIFICATION</scope>
</reference>